<dbReference type="EMBL" id="CP006842">
    <property type="protein sequence ID" value="AHW64845.1"/>
    <property type="molecule type" value="Genomic_DNA"/>
</dbReference>
<feature type="chain" id="PRO_5039558154" evidence="2">
    <location>
        <begin position="26"/>
        <end position="342"/>
    </location>
</feature>
<organism evidence="3 4">
    <name type="scientific">Corynebacterium glyciniphilum AJ 3170</name>
    <dbReference type="NCBI Taxonomy" id="1404245"/>
    <lineage>
        <taxon>Bacteria</taxon>
        <taxon>Bacillati</taxon>
        <taxon>Actinomycetota</taxon>
        <taxon>Actinomycetes</taxon>
        <taxon>Mycobacteriales</taxon>
        <taxon>Corynebacteriaceae</taxon>
        <taxon>Corynebacterium</taxon>
    </lineage>
</organism>
<protein>
    <submittedName>
        <fullName evidence="3">Putative secreted protein</fullName>
    </submittedName>
</protein>
<feature type="signal peptide" evidence="2">
    <location>
        <begin position="1"/>
        <end position="25"/>
    </location>
</feature>
<evidence type="ECO:0000256" key="2">
    <source>
        <dbReference type="SAM" id="SignalP"/>
    </source>
</evidence>
<evidence type="ECO:0000256" key="1">
    <source>
        <dbReference type="SAM" id="MobiDB-lite"/>
    </source>
</evidence>
<feature type="compositionally biased region" description="Polar residues" evidence="1">
    <location>
        <begin position="56"/>
        <end position="66"/>
    </location>
</feature>
<proteinExistence type="predicted"/>
<evidence type="ECO:0000313" key="3">
    <source>
        <dbReference type="EMBL" id="AHW64845.1"/>
    </source>
</evidence>
<accession>X5EBT2</accession>
<feature type="compositionally biased region" description="Low complexity" evidence="1">
    <location>
        <begin position="223"/>
        <end position="232"/>
    </location>
</feature>
<dbReference type="KEGG" id="cgy:CGLY_12025"/>
<keyword evidence="2" id="KW-0732">Signal</keyword>
<feature type="region of interest" description="Disordered" evidence="1">
    <location>
        <begin position="37"/>
        <end position="70"/>
    </location>
</feature>
<dbReference type="STRING" id="1404245.CGLY_12025"/>
<evidence type="ECO:0000313" key="4">
    <source>
        <dbReference type="Proteomes" id="UP000023703"/>
    </source>
</evidence>
<dbReference type="AlphaFoldDB" id="X5EBT2"/>
<feature type="region of interest" description="Disordered" evidence="1">
    <location>
        <begin position="223"/>
        <end position="264"/>
    </location>
</feature>
<gene>
    <name evidence="3" type="ORF">CGLY_12025</name>
</gene>
<dbReference type="HOGENOM" id="CLU_813084_0_0_11"/>
<feature type="compositionally biased region" description="Low complexity" evidence="1">
    <location>
        <begin position="255"/>
        <end position="264"/>
    </location>
</feature>
<reference evidence="3 4" key="1">
    <citation type="journal article" date="2015" name="Int. J. Syst. Evol. Microbiol.">
        <title>Revisiting Corynebacterium glyciniphilum (ex Kubota et al., 1972) sp. nov., nom. rev., isolated from putrefied banana.</title>
        <authorList>
            <person name="Al-Dilaimi A."/>
            <person name="Bednarz H."/>
            <person name="Lomker A."/>
            <person name="Niehaus K."/>
            <person name="Kalinowski J."/>
            <person name="Ruckert C."/>
        </authorList>
    </citation>
    <scope>NUCLEOTIDE SEQUENCE [LARGE SCALE GENOMIC DNA]</scope>
    <source>
        <strain evidence="3">AJ 3170</strain>
    </source>
</reference>
<sequence length="342" mass="35099">MSRAHFPRALSIAAVAVCTAATISACQTGANAELSDTTLESTNATTTGGSSGPRPTESNETTNRSTAGDDDLSEAYDRVLESAPADSQYALVDITSDGDPELLLKTPAEGQESLYDVSVYDTSGTEVPVDGVTTGKFADGLPGAGGRRYELAASKDDDGILFSLRQSMDTEMTMDLWTIDNGAVRKTGQSWTYPVAAPPAPADANAPADLVAKSVDIDWKPLPGATGAATGDTSGGTGPATSGRSKADYPNFGAGTTNSGQTQTTSDQFARAVYNAWIDQYIATGNLDAVVTATSEATGETYDMTCSAMGPNVICTGGNNASVQIYPPASDPSTLPGGVQWG</sequence>
<dbReference type="Proteomes" id="UP000023703">
    <property type="component" value="Chromosome"/>
</dbReference>
<keyword evidence="4" id="KW-1185">Reference proteome</keyword>
<name>X5EBT2_9CORY</name>
<dbReference type="eggNOG" id="ENOG5031KTU">
    <property type="taxonomic scope" value="Bacteria"/>
</dbReference>